<evidence type="ECO:0000256" key="5">
    <source>
        <dbReference type="ARBA" id="ARBA00023163"/>
    </source>
</evidence>
<keyword evidence="10" id="KW-1185">Reference proteome</keyword>
<dbReference type="GO" id="GO:0003677">
    <property type="term" value="F:DNA binding"/>
    <property type="evidence" value="ECO:0007669"/>
    <property type="project" value="UniProtKB-UniRule"/>
</dbReference>
<dbReference type="SUPFAM" id="SSF52540">
    <property type="entry name" value="P-loop containing nucleoside triphosphate hydrolases"/>
    <property type="match status" value="1"/>
</dbReference>
<dbReference type="InterPro" id="IPR016032">
    <property type="entry name" value="Sig_transdc_resp-reg_C-effctor"/>
</dbReference>
<dbReference type="EMBL" id="JAMZEB010000002">
    <property type="protein sequence ID" value="MCP2355562.1"/>
    <property type="molecule type" value="Genomic_DNA"/>
</dbReference>
<dbReference type="Pfam" id="PF13424">
    <property type="entry name" value="TPR_12"/>
    <property type="match status" value="1"/>
</dbReference>
<dbReference type="InterPro" id="IPR011990">
    <property type="entry name" value="TPR-like_helical_dom_sf"/>
</dbReference>
<dbReference type="InterPro" id="IPR002182">
    <property type="entry name" value="NB-ARC"/>
</dbReference>
<dbReference type="Pfam" id="PF00931">
    <property type="entry name" value="NB-ARC"/>
    <property type="match status" value="1"/>
</dbReference>
<evidence type="ECO:0000256" key="2">
    <source>
        <dbReference type="ARBA" id="ARBA00022737"/>
    </source>
</evidence>
<dbReference type="Proteomes" id="UP001139648">
    <property type="component" value="Unassembled WGS sequence"/>
</dbReference>
<evidence type="ECO:0000259" key="8">
    <source>
        <dbReference type="PROSITE" id="PS51755"/>
    </source>
</evidence>
<dbReference type="InterPro" id="IPR042197">
    <property type="entry name" value="Apaf_helical"/>
</dbReference>
<dbReference type="GO" id="GO:0043531">
    <property type="term" value="F:ADP binding"/>
    <property type="evidence" value="ECO:0007669"/>
    <property type="project" value="InterPro"/>
</dbReference>
<comment type="caution">
    <text evidence="9">The sequence shown here is derived from an EMBL/GenBank/DDBJ whole genome shotgun (WGS) entry which is preliminary data.</text>
</comment>
<keyword evidence="2" id="KW-0677">Repeat</keyword>
<feature type="domain" description="OmpR/PhoB-type" evidence="8">
    <location>
        <begin position="1"/>
        <end position="89"/>
    </location>
</feature>
<evidence type="ECO:0000256" key="1">
    <source>
        <dbReference type="ARBA" id="ARBA00005820"/>
    </source>
</evidence>
<dbReference type="SUPFAM" id="SSF48452">
    <property type="entry name" value="TPR-like"/>
    <property type="match status" value="2"/>
</dbReference>
<dbReference type="InterPro" id="IPR036388">
    <property type="entry name" value="WH-like_DNA-bd_sf"/>
</dbReference>
<dbReference type="InterPro" id="IPR019734">
    <property type="entry name" value="TPR_rpt"/>
</dbReference>
<comment type="similarity">
    <text evidence="1">Belongs to the AfsR/DnrI/RedD regulatory family.</text>
</comment>
<feature type="region of interest" description="Disordered" evidence="7">
    <location>
        <begin position="993"/>
        <end position="1026"/>
    </location>
</feature>
<evidence type="ECO:0000256" key="7">
    <source>
        <dbReference type="SAM" id="MobiDB-lite"/>
    </source>
</evidence>
<dbReference type="PANTHER" id="PTHR35807">
    <property type="entry name" value="TRANSCRIPTIONAL REGULATOR REDD-RELATED"/>
    <property type="match status" value="1"/>
</dbReference>
<gene>
    <name evidence="9" type="ORF">HD597_002582</name>
</gene>
<dbReference type="Gene3D" id="1.10.8.430">
    <property type="entry name" value="Helical domain of apoptotic protease-activating factors"/>
    <property type="match status" value="1"/>
</dbReference>
<dbReference type="AlphaFoldDB" id="A0A9X2GAN9"/>
<dbReference type="Gene3D" id="1.25.40.10">
    <property type="entry name" value="Tetratricopeptide repeat domain"/>
    <property type="match status" value="3"/>
</dbReference>
<keyword evidence="4 6" id="KW-0238">DNA-binding</keyword>
<dbReference type="SMART" id="SM00862">
    <property type="entry name" value="Trans_reg_C"/>
    <property type="match status" value="1"/>
</dbReference>
<dbReference type="PRINTS" id="PR00364">
    <property type="entry name" value="DISEASERSIST"/>
</dbReference>
<keyword evidence="3" id="KW-0805">Transcription regulation</keyword>
<accession>A0A9X2GAN9</accession>
<dbReference type="SUPFAM" id="SSF46894">
    <property type="entry name" value="C-terminal effector domain of the bipartite response regulators"/>
    <property type="match status" value="1"/>
</dbReference>
<sequence length="1026" mass="110341">MEFRLLGPVEVWDGTQRVPLGGPKPRALLASLLLSPGRVVSVDRLVDLIWSDRVPGTARELVQTYVSALRRRLRTEVIVTRPPGYLLHLDGERLDLQVFERLAADGRLAAQQGRHEDAEQALRAAEALWRGPALSGIGETLRAEAARLEELRTAVIEERIAAELLLDRHSDLVAELTALVAAHPTRERIRGQLMTTLYRLGRSAEALAVFDDGRVRLAEELGLDPGPELRALQEAVLRGDPSLSGAAPPYLRRQFVPEQLPPDVPDFTGRAEVIGELTPMLAGSRTAPPVVIISGKGGVGKSAVAVHLAHRVAERHPDGQLFADLRGTSGTPATAQEVLGRFLRALGVEHEAQPESPAERAALYRSLLAQRQVLVVLDDARSEQQIRPLLPGGAGCAVLVTSRARLAGLAGAQLADLDLLDGEAALTLLGAVAGDDRVAAEPEAAREIVRLCGLLPLAVRTVGARLATRRHWPLATMAARLTDERRRLDELTAGDVEVRASVSLSYRLLDEQDRKAFRRLGLLGVPDFAPWIIAPLLDVPATDADDIAERLVDAQLVDFAAIDATGQPRYRLHDLLRVFAAERAEADDTADERAAAVARTLGGWLWLIDRIDSRTPSGEVVLRGGYASARPVDDLVAGRAAADPAAWLDAEAPCLIVAVSRAAALNLDAAACDLAAALSFSHVFNANRLSEWRASHEAALAAARRAGNRAGEAVLLAGLGHLHYKLDRFDQVHEHLSAALPLFAETGNVRGEAVALAGMGTACREQCRMREGLAYLTGSAAIFRRLGDHAAIGATSRMAAAIHLELGEYEATWPLLDEALDAYRRAGSRRGEALTLRTTSLVHRALGRYAEAAELSTRALDMFRAVGDPLMAAFAVQSLVKARIRQGDGGGLPLLLDALEVCTNHFDRFGQALMQRTIGELHLVNGQLDLAEAHLLRSIALSEEIRTPLPVARARRDLAAVLEARGDTAGAELLIAEVSAVFARHGARESDELGHLRGVTSSGSSGPGMRKGRIPGTRPFGRQDQK</sequence>
<dbReference type="InterPro" id="IPR001867">
    <property type="entry name" value="OmpR/PhoB-type_DNA-bd"/>
</dbReference>
<evidence type="ECO:0000256" key="3">
    <source>
        <dbReference type="ARBA" id="ARBA00023015"/>
    </source>
</evidence>
<dbReference type="RefSeq" id="WP_253742225.1">
    <property type="nucleotide sequence ID" value="NZ_BAABKA010000036.1"/>
</dbReference>
<dbReference type="PANTHER" id="PTHR35807:SF1">
    <property type="entry name" value="TRANSCRIPTIONAL REGULATOR REDD"/>
    <property type="match status" value="1"/>
</dbReference>
<dbReference type="InterPro" id="IPR051677">
    <property type="entry name" value="AfsR-DnrI-RedD_regulator"/>
</dbReference>
<dbReference type="PROSITE" id="PS51755">
    <property type="entry name" value="OMPR_PHOB"/>
    <property type="match status" value="1"/>
</dbReference>
<dbReference type="GO" id="GO:0006355">
    <property type="term" value="P:regulation of DNA-templated transcription"/>
    <property type="evidence" value="ECO:0007669"/>
    <property type="project" value="InterPro"/>
</dbReference>
<organism evidence="9 10">
    <name type="scientific">Nonomuraea thailandensis</name>
    <dbReference type="NCBI Taxonomy" id="1188745"/>
    <lineage>
        <taxon>Bacteria</taxon>
        <taxon>Bacillati</taxon>
        <taxon>Actinomycetota</taxon>
        <taxon>Actinomycetes</taxon>
        <taxon>Streptosporangiales</taxon>
        <taxon>Streptosporangiaceae</taxon>
        <taxon>Nonomuraea</taxon>
    </lineage>
</organism>
<dbReference type="Gene3D" id="1.10.10.10">
    <property type="entry name" value="Winged helix-like DNA-binding domain superfamily/Winged helix DNA-binding domain"/>
    <property type="match status" value="1"/>
</dbReference>
<dbReference type="SMART" id="SM01043">
    <property type="entry name" value="BTAD"/>
    <property type="match status" value="1"/>
</dbReference>
<dbReference type="InterPro" id="IPR005158">
    <property type="entry name" value="BTAD"/>
</dbReference>
<protein>
    <submittedName>
        <fullName evidence="9">DNA-binding SARP family transcriptional activator</fullName>
    </submittedName>
</protein>
<dbReference type="GO" id="GO:0000160">
    <property type="term" value="P:phosphorelay signal transduction system"/>
    <property type="evidence" value="ECO:0007669"/>
    <property type="project" value="InterPro"/>
</dbReference>
<keyword evidence="5" id="KW-0804">Transcription</keyword>
<dbReference type="Pfam" id="PF03704">
    <property type="entry name" value="BTAD"/>
    <property type="match status" value="1"/>
</dbReference>
<dbReference type="CDD" id="cd15831">
    <property type="entry name" value="BTAD"/>
    <property type="match status" value="1"/>
</dbReference>
<feature type="DNA-binding region" description="OmpR/PhoB-type" evidence="6">
    <location>
        <begin position="1"/>
        <end position="89"/>
    </location>
</feature>
<evidence type="ECO:0000256" key="4">
    <source>
        <dbReference type="ARBA" id="ARBA00023125"/>
    </source>
</evidence>
<dbReference type="SMART" id="SM00028">
    <property type="entry name" value="TPR"/>
    <property type="match status" value="6"/>
</dbReference>
<evidence type="ECO:0000313" key="9">
    <source>
        <dbReference type="EMBL" id="MCP2355562.1"/>
    </source>
</evidence>
<proteinExistence type="inferred from homology"/>
<name>A0A9X2GAN9_9ACTN</name>
<reference evidence="9" key="1">
    <citation type="submission" date="2022-06" db="EMBL/GenBank/DDBJ databases">
        <title>Sequencing the genomes of 1000 actinobacteria strains.</title>
        <authorList>
            <person name="Klenk H.-P."/>
        </authorList>
    </citation>
    <scope>NUCLEOTIDE SEQUENCE</scope>
    <source>
        <strain evidence="9">DSM 46694</strain>
    </source>
</reference>
<dbReference type="InterPro" id="IPR027417">
    <property type="entry name" value="P-loop_NTPase"/>
</dbReference>
<evidence type="ECO:0000256" key="6">
    <source>
        <dbReference type="PROSITE-ProRule" id="PRU01091"/>
    </source>
</evidence>
<evidence type="ECO:0000313" key="10">
    <source>
        <dbReference type="Proteomes" id="UP001139648"/>
    </source>
</evidence>
<dbReference type="Gene3D" id="3.40.50.300">
    <property type="entry name" value="P-loop containing nucleotide triphosphate hydrolases"/>
    <property type="match status" value="1"/>
</dbReference>
<dbReference type="Pfam" id="PF00486">
    <property type="entry name" value="Trans_reg_C"/>
    <property type="match status" value="1"/>
</dbReference>